<dbReference type="SUPFAM" id="SSF58104">
    <property type="entry name" value="Methyl-accepting chemotaxis protein (MCP) signaling domain"/>
    <property type="match status" value="1"/>
</dbReference>
<dbReference type="RefSeq" id="WP_166152386.1">
    <property type="nucleotide sequence ID" value="NZ_JAAOIW010000007.1"/>
</dbReference>
<dbReference type="SMART" id="SM00283">
    <property type="entry name" value="MA"/>
    <property type="match status" value="1"/>
</dbReference>
<sequence length="505" mass="55333">MSKVTQMQADGKLKDSHLSIRDQDMVRRNSVVLAALTFTFVVTLVNALVLLVEGSSELELVAIAGFMLIVLGVYVYLHFTRKLIQYICYLGVCMNTVISVSSLLTSPSITNFFDIFFLLVVSVVFMKLWPLVLGISIGFAELLYLVIGNQEQLNLDPTTVPFYIILYTLISVMLFALLRTSTQMIRTMEMAREQTGQLLEQQSNQKQSVLDNVTIVNTKLKTVTIASEENNYSLEEMNIAFQEISRGATDQVDSTLSISDSIGNMNGLVKEMADSVEILLNKTNETAQLSEQGKGNMELLSETNIDFKIAIESVAKEAAELINRLEETSQFSATIRDIASQTNLLSLNASIEAARAGEHGKGFAVVAVEIRKLADMTSQAAAKITEQLQESSDQSELTRVKMNQVAQTMQQSDAITMQTKHSFELILDAVSQLKILSTGYGGLVNQISNSSGVIADSTTNLASISEEASATLQQLSATLESLLQNNRVTLDQVKEAETNLGKVAS</sequence>
<name>A0ABX0JA54_9BACL</name>
<evidence type="ECO:0000313" key="6">
    <source>
        <dbReference type="EMBL" id="NHN32104.1"/>
    </source>
</evidence>
<dbReference type="PANTHER" id="PTHR32089:SF112">
    <property type="entry name" value="LYSOZYME-LIKE PROTEIN-RELATED"/>
    <property type="match status" value="1"/>
</dbReference>
<dbReference type="PANTHER" id="PTHR32089">
    <property type="entry name" value="METHYL-ACCEPTING CHEMOTAXIS PROTEIN MCPB"/>
    <property type="match status" value="1"/>
</dbReference>
<dbReference type="Pfam" id="PF00015">
    <property type="entry name" value="MCPsignal"/>
    <property type="match status" value="1"/>
</dbReference>
<feature type="domain" description="Methyl-accepting transducer" evidence="5">
    <location>
        <begin position="226"/>
        <end position="476"/>
    </location>
</feature>
<dbReference type="Gene3D" id="1.10.287.950">
    <property type="entry name" value="Methyl-accepting chemotaxis protein"/>
    <property type="match status" value="1"/>
</dbReference>
<keyword evidence="4" id="KW-0472">Membrane</keyword>
<keyword evidence="4" id="KW-1133">Transmembrane helix</keyword>
<proteinExistence type="predicted"/>
<evidence type="ECO:0000256" key="1">
    <source>
        <dbReference type="ARBA" id="ARBA00023224"/>
    </source>
</evidence>
<feature type="coiled-coil region" evidence="3">
    <location>
        <begin position="465"/>
        <end position="499"/>
    </location>
</feature>
<dbReference type="InterPro" id="IPR004089">
    <property type="entry name" value="MCPsignal_dom"/>
</dbReference>
<dbReference type="Proteomes" id="UP001165962">
    <property type="component" value="Unassembled WGS sequence"/>
</dbReference>
<feature type="transmembrane region" description="Helical" evidence="4">
    <location>
        <begin position="58"/>
        <end position="77"/>
    </location>
</feature>
<keyword evidence="4" id="KW-0812">Transmembrane</keyword>
<dbReference type="EMBL" id="JAAOIW010000007">
    <property type="protein sequence ID" value="NHN32104.1"/>
    <property type="molecule type" value="Genomic_DNA"/>
</dbReference>
<dbReference type="PROSITE" id="PS50111">
    <property type="entry name" value="CHEMOTAXIS_TRANSDUC_2"/>
    <property type="match status" value="1"/>
</dbReference>
<gene>
    <name evidence="6" type="ORF">G9U52_19890</name>
</gene>
<keyword evidence="1 2" id="KW-0807">Transducer</keyword>
<accession>A0ABX0JA54</accession>
<feature type="transmembrane region" description="Helical" evidence="4">
    <location>
        <begin position="31"/>
        <end position="51"/>
    </location>
</feature>
<organism evidence="6 7">
    <name type="scientific">Paenibacillus agricola</name>
    <dbReference type="NCBI Taxonomy" id="2716264"/>
    <lineage>
        <taxon>Bacteria</taxon>
        <taxon>Bacillati</taxon>
        <taxon>Bacillota</taxon>
        <taxon>Bacilli</taxon>
        <taxon>Bacillales</taxon>
        <taxon>Paenibacillaceae</taxon>
        <taxon>Paenibacillus</taxon>
    </lineage>
</organism>
<reference evidence="6" key="1">
    <citation type="submission" date="2020-03" db="EMBL/GenBank/DDBJ databases">
        <title>Draft sequencing of Paenibacilllus sp. S3N08.</title>
        <authorList>
            <person name="Kim D.-U."/>
        </authorList>
    </citation>
    <scope>NUCLEOTIDE SEQUENCE</scope>
    <source>
        <strain evidence="6">S3N08</strain>
    </source>
</reference>
<keyword evidence="3" id="KW-0175">Coiled coil</keyword>
<feature type="transmembrane region" description="Helical" evidence="4">
    <location>
        <begin position="83"/>
        <end position="104"/>
    </location>
</feature>
<evidence type="ECO:0000256" key="4">
    <source>
        <dbReference type="SAM" id="Phobius"/>
    </source>
</evidence>
<evidence type="ECO:0000259" key="5">
    <source>
        <dbReference type="PROSITE" id="PS50111"/>
    </source>
</evidence>
<feature type="transmembrane region" description="Helical" evidence="4">
    <location>
        <begin position="116"/>
        <end position="140"/>
    </location>
</feature>
<keyword evidence="7" id="KW-1185">Reference proteome</keyword>
<evidence type="ECO:0000313" key="7">
    <source>
        <dbReference type="Proteomes" id="UP001165962"/>
    </source>
</evidence>
<comment type="caution">
    <text evidence="6">The sequence shown here is derived from an EMBL/GenBank/DDBJ whole genome shotgun (WGS) entry which is preliminary data.</text>
</comment>
<evidence type="ECO:0000256" key="2">
    <source>
        <dbReference type="PROSITE-ProRule" id="PRU00284"/>
    </source>
</evidence>
<protein>
    <recommendedName>
        <fullName evidence="5">Methyl-accepting transducer domain-containing protein</fullName>
    </recommendedName>
</protein>
<evidence type="ECO:0000256" key="3">
    <source>
        <dbReference type="SAM" id="Coils"/>
    </source>
</evidence>
<feature type="transmembrane region" description="Helical" evidence="4">
    <location>
        <begin position="160"/>
        <end position="178"/>
    </location>
</feature>